<keyword evidence="6 10" id="KW-0472">Membrane</keyword>
<evidence type="ECO:0000256" key="10">
    <source>
        <dbReference type="SAM" id="Phobius"/>
    </source>
</evidence>
<evidence type="ECO:0000256" key="6">
    <source>
        <dbReference type="ARBA" id="ARBA00023136"/>
    </source>
</evidence>
<dbReference type="Proteomes" id="UP001152803">
    <property type="component" value="Unassembled WGS sequence"/>
</dbReference>
<reference evidence="12" key="1">
    <citation type="journal article" date="2023" name="Science">
        <title>Genome structures resolve the early diversification of teleost fishes.</title>
        <authorList>
            <person name="Parey E."/>
            <person name="Louis A."/>
            <person name="Montfort J."/>
            <person name="Bouchez O."/>
            <person name="Roques C."/>
            <person name="Iampietro C."/>
            <person name="Lluch J."/>
            <person name="Castinel A."/>
            <person name="Donnadieu C."/>
            <person name="Desvignes T."/>
            <person name="Floi Bucao C."/>
            <person name="Jouanno E."/>
            <person name="Wen M."/>
            <person name="Mejri S."/>
            <person name="Dirks R."/>
            <person name="Jansen H."/>
            <person name="Henkel C."/>
            <person name="Chen W.J."/>
            <person name="Zahm M."/>
            <person name="Cabau C."/>
            <person name="Klopp C."/>
            <person name="Thompson A.W."/>
            <person name="Robinson-Rechavi M."/>
            <person name="Braasch I."/>
            <person name="Lecointre G."/>
            <person name="Bobe J."/>
            <person name="Postlethwait J.H."/>
            <person name="Berthelot C."/>
            <person name="Roest Crollius H."/>
            <person name="Guiguen Y."/>
        </authorList>
    </citation>
    <scope>NUCLEOTIDE SEQUENCE</scope>
    <source>
        <strain evidence="12">Concon-B</strain>
    </source>
</reference>
<keyword evidence="5 9" id="KW-0297">G-protein coupled receptor</keyword>
<keyword evidence="7 9" id="KW-0675">Receptor</keyword>
<dbReference type="CDD" id="cd15170">
    <property type="entry name" value="7tmA_FFAR2_FFAR3"/>
    <property type="match status" value="1"/>
</dbReference>
<keyword evidence="8 9" id="KW-0807">Transducer</keyword>
<comment type="subcellular location">
    <subcellularLocation>
        <location evidence="1">Cell membrane</location>
        <topology evidence="1">Multi-pass membrane protein</topology>
    </subcellularLocation>
</comment>
<evidence type="ECO:0000256" key="7">
    <source>
        <dbReference type="ARBA" id="ARBA00023170"/>
    </source>
</evidence>
<feature type="transmembrane region" description="Helical" evidence="10">
    <location>
        <begin position="74"/>
        <end position="99"/>
    </location>
</feature>
<feature type="transmembrane region" description="Helical" evidence="10">
    <location>
        <begin position="248"/>
        <end position="269"/>
    </location>
</feature>
<name>A0A9Q1E0U5_CONCO</name>
<evidence type="ECO:0000256" key="2">
    <source>
        <dbReference type="ARBA" id="ARBA00022475"/>
    </source>
</evidence>
<feature type="transmembrane region" description="Helical" evidence="10">
    <location>
        <begin position="175"/>
        <end position="194"/>
    </location>
</feature>
<dbReference type="Pfam" id="PF00001">
    <property type="entry name" value="7tm_1"/>
    <property type="match status" value="1"/>
</dbReference>
<accession>A0A9Q1E0U5</accession>
<evidence type="ECO:0000313" key="13">
    <source>
        <dbReference type="Proteomes" id="UP001152803"/>
    </source>
</evidence>
<dbReference type="SUPFAM" id="SSF81321">
    <property type="entry name" value="Family A G protein-coupled receptor-like"/>
    <property type="match status" value="1"/>
</dbReference>
<protein>
    <recommendedName>
        <fullName evidence="11">G-protein coupled receptors family 1 profile domain-containing protein</fullName>
    </recommendedName>
</protein>
<organism evidence="12 13">
    <name type="scientific">Conger conger</name>
    <name type="common">Conger eel</name>
    <name type="synonym">Muraena conger</name>
    <dbReference type="NCBI Taxonomy" id="82655"/>
    <lineage>
        <taxon>Eukaryota</taxon>
        <taxon>Metazoa</taxon>
        <taxon>Chordata</taxon>
        <taxon>Craniata</taxon>
        <taxon>Vertebrata</taxon>
        <taxon>Euteleostomi</taxon>
        <taxon>Actinopterygii</taxon>
        <taxon>Neopterygii</taxon>
        <taxon>Teleostei</taxon>
        <taxon>Anguilliformes</taxon>
        <taxon>Congridae</taxon>
        <taxon>Conger</taxon>
    </lineage>
</organism>
<dbReference type="PRINTS" id="PR01904">
    <property type="entry name" value="GPR40FAMILY"/>
</dbReference>
<dbReference type="GO" id="GO:0005886">
    <property type="term" value="C:plasma membrane"/>
    <property type="evidence" value="ECO:0007669"/>
    <property type="project" value="UniProtKB-SubCell"/>
</dbReference>
<dbReference type="EMBL" id="JAFJMO010000001">
    <property type="protein sequence ID" value="KAJ8287555.1"/>
    <property type="molecule type" value="Genomic_DNA"/>
</dbReference>
<evidence type="ECO:0000259" key="11">
    <source>
        <dbReference type="PROSITE" id="PS50262"/>
    </source>
</evidence>
<comment type="caution">
    <text evidence="12">The sequence shown here is derived from an EMBL/GenBank/DDBJ whole genome shotgun (WGS) entry which is preliminary data.</text>
</comment>
<sequence length="304" mass="34230">MANYVVILSAYILTFLIGLPTNILSLCAFSVKVRSKATPTDVLLLNLTVSDLLFLLFLPLKMHEAASGMRWDLPYFLCSVTSFFFFSTIYTSSLLLMAVSVDRYLGVAFPIRYKLLRKPVYGALGGAFAFLFGSGSCSIVFFTQHLLPGNTPGNTSVCYENFTPRQLEVLLPVRLYLFFVLFLVPLLVCTFCYLNCIRLLYARPRICSRKRQKAVGMALGTLLVFVVCFLPYNLSHLLGYLQGDSPSWRYYTLLLSTANTCLDPIIFYFSSSTFQATIKHSLYRLMGRRHQPKANEGSSQSQDG</sequence>
<evidence type="ECO:0000256" key="4">
    <source>
        <dbReference type="ARBA" id="ARBA00022989"/>
    </source>
</evidence>
<keyword evidence="13" id="KW-1185">Reference proteome</keyword>
<keyword evidence="4 10" id="KW-1133">Transmembrane helix</keyword>
<dbReference type="GO" id="GO:0004930">
    <property type="term" value="F:G protein-coupled receptor activity"/>
    <property type="evidence" value="ECO:0007669"/>
    <property type="project" value="UniProtKB-KW"/>
</dbReference>
<comment type="similarity">
    <text evidence="9">Belongs to the G-protein coupled receptor 1 family.</text>
</comment>
<evidence type="ECO:0000256" key="3">
    <source>
        <dbReference type="ARBA" id="ARBA00022692"/>
    </source>
</evidence>
<feature type="transmembrane region" description="Helical" evidence="10">
    <location>
        <begin position="43"/>
        <end position="62"/>
    </location>
</feature>
<evidence type="ECO:0000313" key="12">
    <source>
        <dbReference type="EMBL" id="KAJ8287555.1"/>
    </source>
</evidence>
<feature type="transmembrane region" description="Helical" evidence="10">
    <location>
        <begin position="214"/>
        <end position="232"/>
    </location>
</feature>
<dbReference type="PROSITE" id="PS00237">
    <property type="entry name" value="G_PROTEIN_RECEP_F1_1"/>
    <property type="match status" value="1"/>
</dbReference>
<evidence type="ECO:0000256" key="1">
    <source>
        <dbReference type="ARBA" id="ARBA00004651"/>
    </source>
</evidence>
<keyword evidence="2" id="KW-1003">Cell membrane</keyword>
<proteinExistence type="inferred from homology"/>
<keyword evidence="3 9" id="KW-0812">Transmembrane</keyword>
<dbReference type="Gene3D" id="1.20.1070.10">
    <property type="entry name" value="Rhodopsin 7-helix transmembrane proteins"/>
    <property type="match status" value="1"/>
</dbReference>
<dbReference type="GO" id="GO:0071398">
    <property type="term" value="P:cellular response to fatty acid"/>
    <property type="evidence" value="ECO:0007669"/>
    <property type="project" value="TreeGrafter"/>
</dbReference>
<evidence type="ECO:0000256" key="9">
    <source>
        <dbReference type="RuleBase" id="RU000688"/>
    </source>
</evidence>
<dbReference type="OrthoDB" id="5961208at2759"/>
<dbReference type="InterPro" id="IPR000276">
    <property type="entry name" value="GPCR_Rhodpsn"/>
</dbReference>
<gene>
    <name evidence="12" type="ORF">COCON_G00002140</name>
</gene>
<dbReference type="PANTHER" id="PTHR45822">
    <property type="entry name" value="FREE FATTY ACID RECEPTOR 2-RELATED"/>
    <property type="match status" value="1"/>
</dbReference>
<dbReference type="InterPro" id="IPR013312">
    <property type="entry name" value="GPR40-rel_orph"/>
</dbReference>
<dbReference type="PROSITE" id="PS50262">
    <property type="entry name" value="G_PROTEIN_RECEP_F1_2"/>
    <property type="match status" value="1"/>
</dbReference>
<evidence type="ECO:0000256" key="8">
    <source>
        <dbReference type="ARBA" id="ARBA00023224"/>
    </source>
</evidence>
<feature type="domain" description="G-protein coupled receptors family 1 profile" evidence="11">
    <location>
        <begin position="21"/>
        <end position="267"/>
    </location>
</feature>
<dbReference type="InterPro" id="IPR017452">
    <property type="entry name" value="GPCR_Rhodpsn_7TM"/>
</dbReference>
<feature type="transmembrane region" description="Helical" evidence="10">
    <location>
        <begin position="120"/>
        <end position="142"/>
    </location>
</feature>
<dbReference type="PANTHER" id="PTHR45822:SF7">
    <property type="entry name" value="FREE FATTY ACID RECEPTOR 3-LIKE"/>
    <property type="match status" value="1"/>
</dbReference>
<dbReference type="AlphaFoldDB" id="A0A9Q1E0U5"/>
<feature type="transmembrane region" description="Helical" evidence="10">
    <location>
        <begin position="6"/>
        <end position="31"/>
    </location>
</feature>
<dbReference type="PRINTS" id="PR00237">
    <property type="entry name" value="GPCRRHODOPSN"/>
</dbReference>
<evidence type="ECO:0000256" key="5">
    <source>
        <dbReference type="ARBA" id="ARBA00023040"/>
    </source>
</evidence>